<dbReference type="InterPro" id="IPR000620">
    <property type="entry name" value="EamA_dom"/>
</dbReference>
<dbReference type="Pfam" id="PF00892">
    <property type="entry name" value="EamA"/>
    <property type="match status" value="2"/>
</dbReference>
<feature type="transmembrane region" description="Helical" evidence="6">
    <location>
        <begin position="164"/>
        <end position="185"/>
    </location>
</feature>
<organism evidence="8 9">
    <name type="scientific">Steroidobacter agaridevorans</name>
    <dbReference type="NCBI Taxonomy" id="2695856"/>
    <lineage>
        <taxon>Bacteria</taxon>
        <taxon>Pseudomonadati</taxon>
        <taxon>Pseudomonadota</taxon>
        <taxon>Gammaproteobacteria</taxon>
        <taxon>Steroidobacterales</taxon>
        <taxon>Steroidobacteraceae</taxon>
        <taxon>Steroidobacter</taxon>
    </lineage>
</organism>
<evidence type="ECO:0000256" key="6">
    <source>
        <dbReference type="SAM" id="Phobius"/>
    </source>
</evidence>
<dbReference type="Proteomes" id="UP000445000">
    <property type="component" value="Unassembled WGS sequence"/>
</dbReference>
<evidence type="ECO:0000256" key="5">
    <source>
        <dbReference type="ARBA" id="ARBA00023136"/>
    </source>
</evidence>
<feature type="transmembrane region" description="Helical" evidence="6">
    <location>
        <begin position="225"/>
        <end position="246"/>
    </location>
</feature>
<dbReference type="AlphaFoldDB" id="A0A829Y5R1"/>
<comment type="subcellular location">
    <subcellularLocation>
        <location evidence="1">Membrane</location>
        <topology evidence="1">Multi-pass membrane protein</topology>
    </subcellularLocation>
</comment>
<dbReference type="InterPro" id="IPR037185">
    <property type="entry name" value="EmrE-like"/>
</dbReference>
<feature type="transmembrane region" description="Helical" evidence="6">
    <location>
        <begin position="258"/>
        <end position="275"/>
    </location>
</feature>
<dbReference type="InterPro" id="IPR050638">
    <property type="entry name" value="AA-Vitamin_Transporters"/>
</dbReference>
<keyword evidence="4 6" id="KW-1133">Transmembrane helix</keyword>
<feature type="transmembrane region" description="Helical" evidence="6">
    <location>
        <begin position="197"/>
        <end position="219"/>
    </location>
</feature>
<reference evidence="9" key="1">
    <citation type="submission" date="2020-01" db="EMBL/GenBank/DDBJ databases">
        <title>'Steroidobacter agaridevorans' sp. nov., agar-degrading bacteria isolated from rhizosphere soils.</title>
        <authorList>
            <person name="Ikenaga M."/>
            <person name="Kataoka M."/>
            <person name="Murouchi A."/>
            <person name="Katsuragi S."/>
            <person name="Sakai M."/>
        </authorList>
    </citation>
    <scope>NUCLEOTIDE SEQUENCE [LARGE SCALE GENOMIC DNA]</scope>
    <source>
        <strain evidence="9">YU21-B</strain>
    </source>
</reference>
<evidence type="ECO:0000256" key="4">
    <source>
        <dbReference type="ARBA" id="ARBA00022989"/>
    </source>
</evidence>
<proteinExistence type="inferred from homology"/>
<dbReference type="SUPFAM" id="SSF103481">
    <property type="entry name" value="Multidrug resistance efflux transporter EmrE"/>
    <property type="match status" value="2"/>
</dbReference>
<dbReference type="RefSeq" id="WP_161810428.1">
    <property type="nucleotide sequence ID" value="NZ_BLJN01000001.1"/>
</dbReference>
<feature type="domain" description="EamA" evidence="7">
    <location>
        <begin position="168"/>
        <end position="298"/>
    </location>
</feature>
<feature type="transmembrane region" description="Helical" evidence="6">
    <location>
        <begin position="281"/>
        <end position="299"/>
    </location>
</feature>
<feature type="transmembrane region" description="Helical" evidence="6">
    <location>
        <begin position="111"/>
        <end position="134"/>
    </location>
</feature>
<keyword evidence="3 6" id="KW-0812">Transmembrane</keyword>
<feature type="transmembrane region" description="Helical" evidence="6">
    <location>
        <begin position="54"/>
        <end position="73"/>
    </location>
</feature>
<dbReference type="PANTHER" id="PTHR32322">
    <property type="entry name" value="INNER MEMBRANE TRANSPORTER"/>
    <property type="match status" value="1"/>
</dbReference>
<evidence type="ECO:0000313" key="8">
    <source>
        <dbReference type="EMBL" id="GFE78540.1"/>
    </source>
</evidence>
<feature type="transmembrane region" description="Helical" evidence="6">
    <location>
        <begin position="141"/>
        <end position="158"/>
    </location>
</feature>
<comment type="caution">
    <text evidence="8">The sequence shown here is derived from an EMBL/GenBank/DDBJ whole genome shotgun (WGS) entry which is preliminary data.</text>
</comment>
<evidence type="ECO:0000259" key="7">
    <source>
        <dbReference type="Pfam" id="PF00892"/>
    </source>
</evidence>
<dbReference type="PANTHER" id="PTHR32322:SF2">
    <property type="entry name" value="EAMA DOMAIN-CONTAINING PROTEIN"/>
    <property type="match status" value="1"/>
</dbReference>
<evidence type="ECO:0000256" key="1">
    <source>
        <dbReference type="ARBA" id="ARBA00004141"/>
    </source>
</evidence>
<accession>A0A829Y5R1</accession>
<name>A0A829Y5R1_9GAMM</name>
<dbReference type="GO" id="GO:0016020">
    <property type="term" value="C:membrane"/>
    <property type="evidence" value="ECO:0007669"/>
    <property type="project" value="UniProtKB-SubCell"/>
</dbReference>
<feature type="transmembrane region" description="Helical" evidence="6">
    <location>
        <begin position="85"/>
        <end position="105"/>
    </location>
</feature>
<feature type="domain" description="EamA" evidence="7">
    <location>
        <begin position="31"/>
        <end position="155"/>
    </location>
</feature>
<keyword evidence="9" id="KW-1185">Reference proteome</keyword>
<dbReference type="Gene3D" id="1.10.3730.20">
    <property type="match status" value="1"/>
</dbReference>
<comment type="similarity">
    <text evidence="2">Belongs to the EamA transporter family.</text>
</comment>
<gene>
    <name evidence="8" type="ORF">GCM10011487_05400</name>
</gene>
<evidence type="ECO:0000256" key="2">
    <source>
        <dbReference type="ARBA" id="ARBA00007362"/>
    </source>
</evidence>
<keyword evidence="5 6" id="KW-0472">Membrane</keyword>
<sequence>MSSSDSSLRSTTAAAPIAPATSAWLTPAELLLLGAVWGSSFLFMRIAATDFGAFALVEVRLALGALILLPFLLRVKDQIKPSHWLRFLGIGIVNSAAPFVLFAWAAQRAPAGVVAISNATVVMFTSIVAFLLFGEKISRRGALGLLLGFIGVAALASGKTSGGSVLPAALAGVFASILYGFGGNFTKRYLHDLPPSAVAAGTVMCAAIVVAPLAFMTWPSTPVPALSWLSAVMLGALCTGLAYFLYYRLLYRIGAPRTSTVTYLVPLFGVIWAWVFLSEPLTLSMAVAGALILGGVALSQQRASAKK</sequence>
<protein>
    <recommendedName>
        <fullName evidence="7">EamA domain-containing protein</fullName>
    </recommendedName>
</protein>
<evidence type="ECO:0000256" key="3">
    <source>
        <dbReference type="ARBA" id="ARBA00022692"/>
    </source>
</evidence>
<dbReference type="EMBL" id="BLJN01000001">
    <property type="protein sequence ID" value="GFE78540.1"/>
    <property type="molecule type" value="Genomic_DNA"/>
</dbReference>
<evidence type="ECO:0000313" key="9">
    <source>
        <dbReference type="Proteomes" id="UP000445000"/>
    </source>
</evidence>